<dbReference type="EMBL" id="CAJVCE010000007">
    <property type="protein sequence ID" value="CAG7642097.1"/>
    <property type="molecule type" value="Genomic_DNA"/>
</dbReference>
<dbReference type="CDD" id="cd03129">
    <property type="entry name" value="GAT1_Peptidase_E_like"/>
    <property type="match status" value="1"/>
</dbReference>
<evidence type="ECO:0000256" key="1">
    <source>
        <dbReference type="ARBA" id="ARBA00022801"/>
    </source>
</evidence>
<evidence type="ECO:0000313" key="3">
    <source>
        <dbReference type="Proteomes" id="UP000730618"/>
    </source>
</evidence>
<dbReference type="Proteomes" id="UP000730618">
    <property type="component" value="Unassembled WGS sequence"/>
</dbReference>
<dbReference type="RefSeq" id="WP_218099151.1">
    <property type="nucleotide sequence ID" value="NZ_CAJVCE010000007.1"/>
</dbReference>
<dbReference type="InterPro" id="IPR005320">
    <property type="entry name" value="Peptidase_S51"/>
</dbReference>
<protein>
    <submittedName>
        <fullName evidence="2">Peptidase E</fullName>
        <ecNumber evidence="2">3.4.13.21</ecNumber>
    </submittedName>
</protein>
<proteinExistence type="predicted"/>
<keyword evidence="3" id="KW-1185">Reference proteome</keyword>
<sequence>MTAKAVFFIGGGSAQELESVYETMARYIKPSDHVLVIPFATEISRYEPCFDGVLLPFAQIGINRLSLLSIHENTETMIRKMESSQVLYFAGGLPDRLLERLEQKRIVDAIKAHSGILIGFSAGALAFCKDCIITKDEDYPQTKVVNGLGIVEFSVEVHYKQAIDEELYGLSDRRPIYALPNGSALHWNGSCMMPINQVIRFERGEKIECIHPH</sequence>
<gene>
    <name evidence="2" type="primary">pepE</name>
    <name evidence="2" type="ORF">PAECIP111802_02814</name>
</gene>
<comment type="caution">
    <text evidence="2">The sequence shown here is derived from an EMBL/GenBank/DDBJ whole genome shotgun (WGS) entry which is preliminary data.</text>
</comment>
<dbReference type="Pfam" id="PF03575">
    <property type="entry name" value="Peptidase_S51"/>
    <property type="match status" value="1"/>
</dbReference>
<dbReference type="EC" id="3.4.13.21" evidence="2"/>
<accession>A0ABM8VHH9</accession>
<dbReference type="GO" id="GO:0016805">
    <property type="term" value="F:dipeptidase activity"/>
    <property type="evidence" value="ECO:0007669"/>
    <property type="project" value="UniProtKB-KW"/>
</dbReference>
<keyword evidence="2" id="KW-0224">Dipeptidase</keyword>
<keyword evidence="2" id="KW-0645">Protease</keyword>
<evidence type="ECO:0000313" key="2">
    <source>
        <dbReference type="EMBL" id="CAG7642097.1"/>
    </source>
</evidence>
<keyword evidence="1 2" id="KW-0378">Hydrolase</keyword>
<organism evidence="2 3">
    <name type="scientific">Paenibacillus allorhizosphaerae</name>
    <dbReference type="NCBI Taxonomy" id="2849866"/>
    <lineage>
        <taxon>Bacteria</taxon>
        <taxon>Bacillati</taxon>
        <taxon>Bacillota</taxon>
        <taxon>Bacilli</taxon>
        <taxon>Bacillales</taxon>
        <taxon>Paenibacillaceae</taxon>
        <taxon>Paenibacillus</taxon>
    </lineage>
</organism>
<reference evidence="2 3" key="1">
    <citation type="submission" date="2021-06" db="EMBL/GenBank/DDBJ databases">
        <authorList>
            <person name="Criscuolo A."/>
        </authorList>
    </citation>
    <scope>NUCLEOTIDE SEQUENCE [LARGE SCALE GENOMIC DNA]</scope>
    <source>
        <strain evidence="3">CIP 111802</strain>
    </source>
</reference>
<name>A0ABM8VHH9_9BACL</name>